<evidence type="ECO:0000313" key="2">
    <source>
        <dbReference type="Proteomes" id="UP001165186"/>
    </source>
</evidence>
<evidence type="ECO:0000313" key="1">
    <source>
        <dbReference type="EMBL" id="GME22418.1"/>
    </source>
</evidence>
<keyword evidence="2" id="KW-1185">Reference proteome</keyword>
<organism evidence="1 2">
    <name type="scientific">Neofusicoccum parvum</name>
    <dbReference type="NCBI Taxonomy" id="310453"/>
    <lineage>
        <taxon>Eukaryota</taxon>
        <taxon>Fungi</taxon>
        <taxon>Dikarya</taxon>
        <taxon>Ascomycota</taxon>
        <taxon>Pezizomycotina</taxon>
        <taxon>Dothideomycetes</taxon>
        <taxon>Dothideomycetes incertae sedis</taxon>
        <taxon>Botryosphaeriales</taxon>
        <taxon>Botryosphaeriaceae</taxon>
        <taxon>Neofusicoccum</taxon>
    </lineage>
</organism>
<reference evidence="1" key="1">
    <citation type="submission" date="2024-09" db="EMBL/GenBank/DDBJ databases">
        <title>Draft Genome Sequences of Neofusicoccum parvum.</title>
        <authorList>
            <person name="Ashida A."/>
            <person name="Camagna M."/>
            <person name="Tanaka A."/>
            <person name="Takemoto D."/>
        </authorList>
    </citation>
    <scope>NUCLEOTIDE SEQUENCE</scope>
    <source>
        <strain evidence="1">PPO83</strain>
    </source>
</reference>
<dbReference type="EMBL" id="BSXG01000002">
    <property type="protein sequence ID" value="GME22418.1"/>
    <property type="molecule type" value="Genomic_DNA"/>
</dbReference>
<name>A0ACB5RPK8_9PEZI</name>
<proteinExistence type="predicted"/>
<accession>A0ACB5RPK8</accession>
<gene>
    <name evidence="1" type="primary">g10277</name>
    <name evidence="1" type="ORF">NpPPO83_00010277</name>
</gene>
<sequence length="92" mass="10046">MATIAKPTFLRTLVHQIKNAVREQHPNSRNPVSSPAYPADWSVAWRKMGRAAGLYVPMAGAVLFWPYAVRAAAKPGGFGHAGNFGGPKAWWE</sequence>
<protein>
    <submittedName>
        <fullName evidence="1">Uncharacterized protein</fullName>
    </submittedName>
</protein>
<comment type="caution">
    <text evidence="1">The sequence shown here is derived from an EMBL/GenBank/DDBJ whole genome shotgun (WGS) entry which is preliminary data.</text>
</comment>
<dbReference type="Proteomes" id="UP001165186">
    <property type="component" value="Unassembled WGS sequence"/>
</dbReference>